<organism evidence="3 4">
    <name type="scientific">Flavisolibacter ginsengisoli DSM 18119</name>
    <dbReference type="NCBI Taxonomy" id="1121884"/>
    <lineage>
        <taxon>Bacteria</taxon>
        <taxon>Pseudomonadati</taxon>
        <taxon>Bacteroidota</taxon>
        <taxon>Chitinophagia</taxon>
        <taxon>Chitinophagales</taxon>
        <taxon>Chitinophagaceae</taxon>
        <taxon>Flavisolibacter</taxon>
    </lineage>
</organism>
<dbReference type="Pfam" id="PF01381">
    <property type="entry name" value="HTH_3"/>
    <property type="match status" value="1"/>
</dbReference>
<dbReference type="Pfam" id="PF06114">
    <property type="entry name" value="Peptidase_M78"/>
    <property type="match status" value="1"/>
</dbReference>
<dbReference type="SMART" id="SM00530">
    <property type="entry name" value="HTH_XRE"/>
    <property type="match status" value="1"/>
</dbReference>
<evidence type="ECO:0000256" key="1">
    <source>
        <dbReference type="ARBA" id="ARBA00007227"/>
    </source>
</evidence>
<dbReference type="EMBL" id="FQUU01000043">
    <property type="protein sequence ID" value="SHG06291.1"/>
    <property type="molecule type" value="Genomic_DNA"/>
</dbReference>
<evidence type="ECO:0000259" key="2">
    <source>
        <dbReference type="PROSITE" id="PS50943"/>
    </source>
</evidence>
<dbReference type="InterPro" id="IPR010982">
    <property type="entry name" value="Lambda_DNA-bd_dom_sf"/>
</dbReference>
<evidence type="ECO:0000313" key="4">
    <source>
        <dbReference type="Proteomes" id="UP000184048"/>
    </source>
</evidence>
<dbReference type="InterPro" id="IPR001387">
    <property type="entry name" value="Cro/C1-type_HTH"/>
</dbReference>
<dbReference type="PANTHER" id="PTHR43236:SF1">
    <property type="entry name" value="BLL7220 PROTEIN"/>
    <property type="match status" value="1"/>
</dbReference>
<evidence type="ECO:0000313" key="3">
    <source>
        <dbReference type="EMBL" id="SHG06291.1"/>
    </source>
</evidence>
<keyword evidence="4" id="KW-1185">Reference proteome</keyword>
<proteinExistence type="inferred from homology"/>
<dbReference type="InterPro" id="IPR010359">
    <property type="entry name" value="IrrE_HExxH"/>
</dbReference>
<dbReference type="InterPro" id="IPR052345">
    <property type="entry name" value="Rad_response_metalloprotease"/>
</dbReference>
<dbReference type="CDD" id="cd00093">
    <property type="entry name" value="HTH_XRE"/>
    <property type="match status" value="1"/>
</dbReference>
<dbReference type="PROSITE" id="PS50943">
    <property type="entry name" value="HTH_CROC1"/>
    <property type="match status" value="1"/>
</dbReference>
<dbReference type="Gene3D" id="1.10.260.40">
    <property type="entry name" value="lambda repressor-like DNA-binding domains"/>
    <property type="match status" value="1"/>
</dbReference>
<reference evidence="3 4" key="1">
    <citation type="submission" date="2016-11" db="EMBL/GenBank/DDBJ databases">
        <authorList>
            <person name="Jaros S."/>
            <person name="Januszkiewicz K."/>
            <person name="Wedrychowicz H."/>
        </authorList>
    </citation>
    <scope>NUCLEOTIDE SEQUENCE [LARGE SCALE GENOMIC DNA]</scope>
    <source>
        <strain evidence="3 4">DSM 18119</strain>
    </source>
</reference>
<sequence>MQEIQPGMITIAREARGMTQQELAMQLHMHKTQVSRMESGELPVGKETLEALSIACSFPATFFAHDPGTRQVQARFRRRQKVPSRLLSALEAQCFIISRNADYLARALQVEPQPLPILLPGKTASPPELATALRQLWQLDEGPLRSLAGLLEKHGILVSRFDFGTERVDSRSMITAAGHPIIFVNSQLTGDRQRFSLAYELGQLLLNREGYPADEKEVNRFAAELLMPAGAILSFFSECVNLARLAEGKKHWKVSMISLLYRADDLGLVSANQKRYLLQQFNQLRIRRTEPPELDVDAEACTCLRGMLYQYLQQYDLGLLECCRHLCITPTDLLHYYG</sequence>
<dbReference type="Gene3D" id="1.10.10.2910">
    <property type="match status" value="1"/>
</dbReference>
<dbReference type="PANTHER" id="PTHR43236">
    <property type="entry name" value="ANTITOXIN HIGA1"/>
    <property type="match status" value="1"/>
</dbReference>
<name>A0A1M5GRJ3_9BACT</name>
<dbReference type="Proteomes" id="UP000184048">
    <property type="component" value="Unassembled WGS sequence"/>
</dbReference>
<dbReference type="SUPFAM" id="SSF47413">
    <property type="entry name" value="lambda repressor-like DNA-binding domains"/>
    <property type="match status" value="1"/>
</dbReference>
<dbReference type="AlphaFoldDB" id="A0A1M5GRJ3"/>
<accession>A0A1M5GRJ3</accession>
<protein>
    <submittedName>
        <fullName evidence="3">Zn-dependent peptidase ImmA, M78 family</fullName>
    </submittedName>
</protein>
<comment type="similarity">
    <text evidence="1">Belongs to the short-chain fatty acyl-CoA assimilation regulator (ScfR) family.</text>
</comment>
<gene>
    <name evidence="3" type="ORF">SAMN02745131_04211</name>
</gene>
<dbReference type="GO" id="GO:0003677">
    <property type="term" value="F:DNA binding"/>
    <property type="evidence" value="ECO:0007669"/>
    <property type="project" value="InterPro"/>
</dbReference>
<feature type="domain" description="HTH cro/C1-type" evidence="2">
    <location>
        <begin position="9"/>
        <end position="63"/>
    </location>
</feature>
<dbReference type="STRING" id="1121884.SAMN02745131_04211"/>